<keyword evidence="1" id="KW-0472">Membrane</keyword>
<feature type="transmembrane region" description="Helical" evidence="1">
    <location>
        <begin position="7"/>
        <end position="26"/>
    </location>
</feature>
<evidence type="ECO:0000313" key="2">
    <source>
        <dbReference type="EMBL" id="GMK46161.1"/>
    </source>
</evidence>
<protein>
    <submittedName>
        <fullName evidence="2">Uncharacterized protein</fullName>
    </submittedName>
</protein>
<dbReference type="Proteomes" id="UP001285921">
    <property type="component" value="Unassembled WGS sequence"/>
</dbReference>
<accession>A0ABQ6NM27</accession>
<name>A0ABQ6NM27_9BACL</name>
<gene>
    <name evidence="2" type="ORF">PghCCS26_32900</name>
</gene>
<evidence type="ECO:0000256" key="1">
    <source>
        <dbReference type="SAM" id="Phobius"/>
    </source>
</evidence>
<comment type="caution">
    <text evidence="2">The sequence shown here is derived from an EMBL/GenBank/DDBJ whole genome shotgun (WGS) entry which is preliminary data.</text>
</comment>
<reference evidence="2 3" key="1">
    <citation type="submission" date="2023-05" db="EMBL/GenBank/DDBJ databases">
        <title>Draft genome of Paenibacillus sp. CCS26.</title>
        <authorList>
            <person name="Akita H."/>
            <person name="Shinto Y."/>
            <person name="Kimura Z."/>
        </authorList>
    </citation>
    <scope>NUCLEOTIDE SEQUENCE [LARGE SCALE GENOMIC DNA]</scope>
    <source>
        <strain evidence="2 3">CCS26</strain>
    </source>
</reference>
<keyword evidence="3" id="KW-1185">Reference proteome</keyword>
<proteinExistence type="predicted"/>
<keyword evidence="1" id="KW-0812">Transmembrane</keyword>
<keyword evidence="1" id="KW-1133">Transmembrane helix</keyword>
<dbReference type="RefSeq" id="WP_317980610.1">
    <property type="nucleotide sequence ID" value="NZ_BTCL01000011.1"/>
</dbReference>
<evidence type="ECO:0000313" key="3">
    <source>
        <dbReference type="Proteomes" id="UP001285921"/>
    </source>
</evidence>
<sequence>MKKQRYMLVLAILIIIVFIVYFTFWWKDPYKEIKLDSPAFIYGDHYNKTTRLTLEGNYNRDDHNFQGSLTIGNNIKLDHVIILHGALLISYEGSERTSVGPVFFDHKKVRISVEITDPGLYKLLTSESYDGKSKLAISSPATTAEEAKIVTEDLKQIKTIFDK</sequence>
<dbReference type="EMBL" id="BTCL01000011">
    <property type="protein sequence ID" value="GMK46161.1"/>
    <property type="molecule type" value="Genomic_DNA"/>
</dbReference>
<organism evidence="2 3">
    <name type="scientific">Paenibacillus glycanilyticus</name>
    <dbReference type="NCBI Taxonomy" id="126569"/>
    <lineage>
        <taxon>Bacteria</taxon>
        <taxon>Bacillati</taxon>
        <taxon>Bacillota</taxon>
        <taxon>Bacilli</taxon>
        <taxon>Bacillales</taxon>
        <taxon>Paenibacillaceae</taxon>
        <taxon>Paenibacillus</taxon>
    </lineage>
</organism>